<dbReference type="OrthoDB" id="9790149at2"/>
<feature type="transmembrane region" description="Helical" evidence="6">
    <location>
        <begin position="465"/>
        <end position="489"/>
    </location>
</feature>
<feature type="transmembrane region" description="Helical" evidence="6">
    <location>
        <begin position="96"/>
        <end position="117"/>
    </location>
</feature>
<keyword evidence="2" id="KW-1003">Cell membrane</keyword>
<evidence type="ECO:0000256" key="1">
    <source>
        <dbReference type="ARBA" id="ARBA00004651"/>
    </source>
</evidence>
<dbReference type="InterPro" id="IPR052159">
    <property type="entry name" value="Competence_DNA_uptake"/>
</dbReference>
<comment type="subcellular location">
    <subcellularLocation>
        <location evidence="1">Cell membrane</location>
        <topology evidence="1">Multi-pass membrane protein</topology>
    </subcellularLocation>
</comment>
<evidence type="ECO:0000259" key="7">
    <source>
        <dbReference type="Pfam" id="PF03772"/>
    </source>
</evidence>
<sequence>MTESVAITSTVTERAPLSSQVRQWGSLRDLSSPTCWENALAARPFERMSWLAVAMLGGIYAWFALPGPGEWILFIGLSGIVAGGSMILFDPGRFALVRNAIMAMALAAAAGLVLVWVRSELVGTPGIGRPMAGSFAFRIVERQDAVGNEEKTRLTVVVSGAMQSPMVARINLPERFDDQALVPGTIASARLRLIPPARAVAPGAYDPARVAWFEGIAATGSVLSRPAIAAGSSIAEKKGMRERLAEQVRTRMAEAGSEPSVAAMAGTLITGNRAGIAKSDAQAMRDAGLAHLLSISGLHVAAVISITWLIAMRSLALIPWVALRVPLPLMASLLAALSGLGYTLLTGAALPTIRSCIAAMLVLTALALGRQALSMRLIAVAAIAVLLFWPEAAISPSFQLSFAAVMAIVAVQNAPPVTRFRERLRGSGLVGRAAGWLALLFITGVVIELSLLPLVLFHFHRSGIYGAFVNLVAIPLTTIAIMPLLALALVTDLIGLGSPAWWLATQSISGVLELARFAAAAPGSARFSPVVPVSTVGLIAMGAFWIALWSGRGRMLGAFPVVLGGVMLATNSAPDLMVSGDGRHLALSGPNGLTFMLRGGDSFSGRALAELSGIAPERVNSETRSLQDWPGARCNEDFCALTAGRPDRPVNLLVALGPGRTYADSLKNACEQSDVVVAESPLSRSCQPRWLKLDGRELSRRGGATIDFSTRAVRHVRPGGDRHGW</sequence>
<name>A0A437H0M4_9SPHN</name>
<feature type="transmembrane region" description="Helical" evidence="6">
    <location>
        <begin position="71"/>
        <end position="89"/>
    </location>
</feature>
<keyword evidence="4 6" id="KW-1133">Transmembrane helix</keyword>
<evidence type="ECO:0000256" key="6">
    <source>
        <dbReference type="SAM" id="Phobius"/>
    </source>
</evidence>
<evidence type="ECO:0000256" key="3">
    <source>
        <dbReference type="ARBA" id="ARBA00022692"/>
    </source>
</evidence>
<feature type="transmembrane region" description="Helical" evidence="6">
    <location>
        <begin position="375"/>
        <end position="392"/>
    </location>
</feature>
<feature type="transmembrane region" description="Helical" evidence="6">
    <location>
        <begin position="527"/>
        <end position="548"/>
    </location>
</feature>
<evidence type="ECO:0000256" key="5">
    <source>
        <dbReference type="ARBA" id="ARBA00023136"/>
    </source>
</evidence>
<evidence type="ECO:0000256" key="4">
    <source>
        <dbReference type="ARBA" id="ARBA00022989"/>
    </source>
</evidence>
<keyword evidence="9" id="KW-1185">Reference proteome</keyword>
<feature type="transmembrane region" description="Helical" evidence="6">
    <location>
        <begin position="289"/>
        <end position="311"/>
    </location>
</feature>
<evidence type="ECO:0000313" key="9">
    <source>
        <dbReference type="Proteomes" id="UP000283003"/>
    </source>
</evidence>
<feature type="transmembrane region" description="Helical" evidence="6">
    <location>
        <begin position="436"/>
        <end position="459"/>
    </location>
</feature>
<dbReference type="PANTHER" id="PTHR30619">
    <property type="entry name" value="DNA INTERNALIZATION/COMPETENCE PROTEIN COMEC/REC2"/>
    <property type="match status" value="1"/>
</dbReference>
<dbReference type="GO" id="GO:0005886">
    <property type="term" value="C:plasma membrane"/>
    <property type="evidence" value="ECO:0007669"/>
    <property type="project" value="UniProtKB-SubCell"/>
</dbReference>
<reference evidence="8 9" key="1">
    <citation type="submission" date="2018-12" db="EMBL/GenBank/DDBJ databases">
        <title>Croceicoccus ponticola sp. nov., a lipolytic bacterium isolated from seawater.</title>
        <authorList>
            <person name="Yoon J.-H."/>
        </authorList>
    </citation>
    <scope>NUCLEOTIDE SEQUENCE [LARGE SCALE GENOMIC DNA]</scope>
    <source>
        <strain evidence="8 9">GM-16</strain>
    </source>
</reference>
<feature type="domain" description="ComEC/Rec2-related protein" evidence="7">
    <location>
        <begin position="268"/>
        <end position="550"/>
    </location>
</feature>
<organism evidence="8 9">
    <name type="scientific">Croceicoccus ponticola</name>
    <dbReference type="NCBI Taxonomy" id="2217664"/>
    <lineage>
        <taxon>Bacteria</taxon>
        <taxon>Pseudomonadati</taxon>
        <taxon>Pseudomonadota</taxon>
        <taxon>Alphaproteobacteria</taxon>
        <taxon>Sphingomonadales</taxon>
        <taxon>Erythrobacteraceae</taxon>
        <taxon>Croceicoccus</taxon>
    </lineage>
</organism>
<dbReference type="Proteomes" id="UP000283003">
    <property type="component" value="Unassembled WGS sequence"/>
</dbReference>
<dbReference type="EMBL" id="RXOL01000001">
    <property type="protein sequence ID" value="RVQ69062.1"/>
    <property type="molecule type" value="Genomic_DNA"/>
</dbReference>
<dbReference type="AlphaFoldDB" id="A0A437H0M4"/>
<accession>A0A437H0M4</accession>
<protein>
    <submittedName>
        <fullName evidence="8">ComEC/Rec2 family competence protein</fullName>
    </submittedName>
</protein>
<feature type="transmembrane region" description="Helical" evidence="6">
    <location>
        <begin position="323"/>
        <end position="342"/>
    </location>
</feature>
<comment type="caution">
    <text evidence="8">The sequence shown here is derived from an EMBL/GenBank/DDBJ whole genome shotgun (WGS) entry which is preliminary data.</text>
</comment>
<proteinExistence type="predicted"/>
<dbReference type="InterPro" id="IPR004477">
    <property type="entry name" value="ComEC_N"/>
</dbReference>
<dbReference type="RefSeq" id="WP_127611248.1">
    <property type="nucleotide sequence ID" value="NZ_RXOL01000001.1"/>
</dbReference>
<evidence type="ECO:0000256" key="2">
    <source>
        <dbReference type="ARBA" id="ARBA00022475"/>
    </source>
</evidence>
<dbReference type="PANTHER" id="PTHR30619:SF1">
    <property type="entry name" value="RECOMBINATION PROTEIN 2"/>
    <property type="match status" value="1"/>
</dbReference>
<keyword evidence="5 6" id="KW-0472">Membrane</keyword>
<gene>
    <name evidence="8" type="ORF">EKN06_02295</name>
</gene>
<dbReference type="Pfam" id="PF03772">
    <property type="entry name" value="Competence"/>
    <property type="match status" value="1"/>
</dbReference>
<evidence type="ECO:0000313" key="8">
    <source>
        <dbReference type="EMBL" id="RVQ69062.1"/>
    </source>
</evidence>
<dbReference type="NCBIfam" id="TIGR00360">
    <property type="entry name" value="ComEC_N-term"/>
    <property type="match status" value="1"/>
</dbReference>
<feature type="transmembrane region" description="Helical" evidence="6">
    <location>
        <begin position="48"/>
        <end position="65"/>
    </location>
</feature>
<keyword evidence="3 6" id="KW-0812">Transmembrane</keyword>